<comment type="similarity">
    <text evidence="2">Belongs to the UPF0410 family.</text>
</comment>
<accession>A0AAE3ABR6</accession>
<protein>
    <submittedName>
        <fullName evidence="8">GlsB/YeaQ/YmgE family stress response membrane protein</fullName>
    </submittedName>
</protein>
<keyword evidence="6 7" id="KW-0472">Membrane</keyword>
<dbReference type="PANTHER" id="PTHR33884">
    <property type="entry name" value="UPF0410 PROTEIN YMGE"/>
    <property type="match status" value="1"/>
</dbReference>
<dbReference type="RefSeq" id="WP_302928923.1">
    <property type="nucleotide sequence ID" value="NZ_JAJEPW010000023.1"/>
</dbReference>
<evidence type="ECO:0000256" key="1">
    <source>
        <dbReference type="ARBA" id="ARBA00004651"/>
    </source>
</evidence>
<feature type="transmembrane region" description="Helical" evidence="7">
    <location>
        <begin position="56"/>
        <end position="75"/>
    </location>
</feature>
<evidence type="ECO:0000256" key="4">
    <source>
        <dbReference type="ARBA" id="ARBA00022692"/>
    </source>
</evidence>
<gene>
    <name evidence="8" type="ORF">LKD37_08975</name>
</gene>
<dbReference type="Proteomes" id="UP001199319">
    <property type="component" value="Unassembled WGS sequence"/>
</dbReference>
<evidence type="ECO:0000256" key="7">
    <source>
        <dbReference type="SAM" id="Phobius"/>
    </source>
</evidence>
<evidence type="ECO:0000256" key="3">
    <source>
        <dbReference type="ARBA" id="ARBA00022475"/>
    </source>
</evidence>
<sequence>MIYSLILGALIGWIASKLMGSRGGLLRNLILGVVGSAVGNWLAGTIGIAATGSVGAILIGVGGACVVILVARWLFH</sequence>
<organism evidence="8 9">
    <name type="scientific">Brotocaccenecus cirricatena</name>
    <dbReference type="NCBI Taxonomy" id="3064195"/>
    <lineage>
        <taxon>Bacteria</taxon>
        <taxon>Bacillati</taxon>
        <taxon>Bacillota</taxon>
        <taxon>Clostridia</taxon>
        <taxon>Eubacteriales</taxon>
        <taxon>Oscillospiraceae</taxon>
        <taxon>Brotocaccenecus</taxon>
    </lineage>
</organism>
<dbReference type="Pfam" id="PF04226">
    <property type="entry name" value="Transgly_assoc"/>
    <property type="match status" value="1"/>
</dbReference>
<evidence type="ECO:0000313" key="9">
    <source>
        <dbReference type="Proteomes" id="UP001199319"/>
    </source>
</evidence>
<reference evidence="8" key="1">
    <citation type="submission" date="2021-10" db="EMBL/GenBank/DDBJ databases">
        <title>Anaerobic single-cell dispensing facilitates the cultivation of human gut bacteria.</title>
        <authorList>
            <person name="Afrizal A."/>
        </authorList>
    </citation>
    <scope>NUCLEOTIDE SEQUENCE</scope>
    <source>
        <strain evidence="8">CLA-AA-H272</strain>
    </source>
</reference>
<comment type="subcellular location">
    <subcellularLocation>
        <location evidence="1">Cell membrane</location>
        <topology evidence="1">Multi-pass membrane protein</topology>
    </subcellularLocation>
</comment>
<feature type="transmembrane region" description="Helical" evidence="7">
    <location>
        <begin position="30"/>
        <end position="49"/>
    </location>
</feature>
<evidence type="ECO:0000256" key="6">
    <source>
        <dbReference type="ARBA" id="ARBA00023136"/>
    </source>
</evidence>
<dbReference type="AlphaFoldDB" id="A0AAE3ABR6"/>
<comment type="caution">
    <text evidence="8">The sequence shown here is derived from an EMBL/GenBank/DDBJ whole genome shotgun (WGS) entry which is preliminary data.</text>
</comment>
<proteinExistence type="inferred from homology"/>
<name>A0AAE3ABR6_9FIRM</name>
<evidence type="ECO:0000256" key="2">
    <source>
        <dbReference type="ARBA" id="ARBA00011006"/>
    </source>
</evidence>
<keyword evidence="4 7" id="KW-0812">Transmembrane</keyword>
<keyword evidence="9" id="KW-1185">Reference proteome</keyword>
<keyword evidence="3" id="KW-1003">Cell membrane</keyword>
<evidence type="ECO:0000313" key="8">
    <source>
        <dbReference type="EMBL" id="MCC2129646.1"/>
    </source>
</evidence>
<dbReference type="EMBL" id="JAJEPW010000023">
    <property type="protein sequence ID" value="MCC2129646.1"/>
    <property type="molecule type" value="Genomic_DNA"/>
</dbReference>
<keyword evidence="5 7" id="KW-1133">Transmembrane helix</keyword>
<dbReference type="InterPro" id="IPR007341">
    <property type="entry name" value="Transgly_assoc"/>
</dbReference>
<dbReference type="PANTHER" id="PTHR33884:SF3">
    <property type="entry name" value="UPF0410 PROTEIN YMGE"/>
    <property type="match status" value="1"/>
</dbReference>
<evidence type="ECO:0000256" key="5">
    <source>
        <dbReference type="ARBA" id="ARBA00022989"/>
    </source>
</evidence>
<dbReference type="GO" id="GO:0005886">
    <property type="term" value="C:plasma membrane"/>
    <property type="evidence" value="ECO:0007669"/>
    <property type="project" value="UniProtKB-SubCell"/>
</dbReference>